<name>A0A7J9GP06_9ROSI</name>
<evidence type="ECO:0008006" key="3">
    <source>
        <dbReference type="Google" id="ProtNLM"/>
    </source>
</evidence>
<accession>A0A7J9GP06</accession>
<sequence length="152" mass="17004">MGVSWTRNYVRMLTPVLHVNPMVTAMQWSALNKGWSKLNTNGAVSLNGSYVAIGGVIRDANLEIECDNALLVETIVASGAADSKMLELHTIHRMIHLNWKVCIHHIPRAHNVVADHMTKVTAIRFTETQEFEEPPCSMQDLVHADYIGCIRN</sequence>
<protein>
    <recommendedName>
        <fullName evidence="3">RNase H type-1 domain-containing protein</fullName>
    </recommendedName>
</protein>
<comment type="caution">
    <text evidence="1">The sequence shown here is derived from an EMBL/GenBank/DDBJ whole genome shotgun (WGS) entry which is preliminary data.</text>
</comment>
<dbReference type="InterPro" id="IPR012337">
    <property type="entry name" value="RNaseH-like_sf"/>
</dbReference>
<evidence type="ECO:0000313" key="1">
    <source>
        <dbReference type="EMBL" id="MBA0799317.1"/>
    </source>
</evidence>
<dbReference type="PANTHER" id="PTHR47723">
    <property type="entry name" value="OS05G0353850 PROTEIN"/>
    <property type="match status" value="1"/>
</dbReference>
<dbReference type="InterPro" id="IPR053151">
    <property type="entry name" value="RNase_H-like"/>
</dbReference>
<proteinExistence type="predicted"/>
<organism evidence="1 2">
    <name type="scientific">Gossypium harknessii</name>
    <dbReference type="NCBI Taxonomy" id="34285"/>
    <lineage>
        <taxon>Eukaryota</taxon>
        <taxon>Viridiplantae</taxon>
        <taxon>Streptophyta</taxon>
        <taxon>Embryophyta</taxon>
        <taxon>Tracheophyta</taxon>
        <taxon>Spermatophyta</taxon>
        <taxon>Magnoliopsida</taxon>
        <taxon>eudicotyledons</taxon>
        <taxon>Gunneridae</taxon>
        <taxon>Pentapetalae</taxon>
        <taxon>rosids</taxon>
        <taxon>malvids</taxon>
        <taxon>Malvales</taxon>
        <taxon>Malvaceae</taxon>
        <taxon>Malvoideae</taxon>
        <taxon>Gossypium</taxon>
    </lineage>
</organism>
<evidence type="ECO:0000313" key="2">
    <source>
        <dbReference type="Proteomes" id="UP000593560"/>
    </source>
</evidence>
<dbReference type="PANTHER" id="PTHR47723:SF24">
    <property type="entry name" value="RNASE H TYPE-1 DOMAIN-CONTAINING PROTEIN"/>
    <property type="match status" value="1"/>
</dbReference>
<keyword evidence="2" id="KW-1185">Reference proteome</keyword>
<dbReference type="Proteomes" id="UP000593560">
    <property type="component" value="Unassembled WGS sequence"/>
</dbReference>
<gene>
    <name evidence="1" type="ORF">Gohar_009840</name>
</gene>
<reference evidence="1 2" key="1">
    <citation type="journal article" date="2019" name="Genome Biol. Evol.">
        <title>Insights into the evolution of the New World diploid cottons (Gossypium, subgenus Houzingenia) based on genome sequencing.</title>
        <authorList>
            <person name="Grover C.E."/>
            <person name="Arick M.A. 2nd"/>
            <person name="Thrash A."/>
            <person name="Conover J.L."/>
            <person name="Sanders W.S."/>
            <person name="Peterson D.G."/>
            <person name="Frelichowski J.E."/>
            <person name="Scheffler J.A."/>
            <person name="Scheffler B.E."/>
            <person name="Wendel J.F."/>
        </authorList>
    </citation>
    <scope>NUCLEOTIDE SEQUENCE [LARGE SCALE GENOMIC DNA]</scope>
    <source>
        <strain evidence="1">0</strain>
        <tissue evidence="1">Leaf</tissue>
    </source>
</reference>
<dbReference type="EMBL" id="JABFAD010000005">
    <property type="protein sequence ID" value="MBA0799317.1"/>
    <property type="molecule type" value="Genomic_DNA"/>
</dbReference>
<dbReference type="AlphaFoldDB" id="A0A7J9GP06"/>
<dbReference type="SUPFAM" id="SSF53098">
    <property type="entry name" value="Ribonuclease H-like"/>
    <property type="match status" value="1"/>
</dbReference>